<evidence type="ECO:0000313" key="1">
    <source>
        <dbReference type="EMBL" id="POR52231.1"/>
    </source>
</evidence>
<name>A0A2S4MC51_9BURK</name>
<dbReference type="OrthoDB" id="8594232at2"/>
<reference evidence="1 2" key="1">
    <citation type="submission" date="2018-01" db="EMBL/GenBank/DDBJ databases">
        <title>Genomic Encyclopedia of Type Strains, Phase III (KMG-III): the genomes of soil and plant-associated and newly described type strains.</title>
        <authorList>
            <person name="Whitman W."/>
        </authorList>
    </citation>
    <scope>NUCLEOTIDE SEQUENCE [LARGE SCALE GENOMIC DNA]</scope>
    <source>
        <strain evidence="1 2">JCM 18070</strain>
    </source>
</reference>
<evidence type="ECO:0000313" key="2">
    <source>
        <dbReference type="Proteomes" id="UP000237381"/>
    </source>
</evidence>
<dbReference type="AlphaFoldDB" id="A0A2S4MC51"/>
<keyword evidence="2" id="KW-1185">Reference proteome</keyword>
<dbReference type="Proteomes" id="UP000237381">
    <property type="component" value="Unassembled WGS sequence"/>
</dbReference>
<accession>A0A2S4MC51</accession>
<protein>
    <submittedName>
        <fullName evidence="1">PAAR motif-containing protein</fullName>
    </submittedName>
</protein>
<comment type="caution">
    <text evidence="1">The sequence shown here is derived from an EMBL/GenBank/DDBJ whole genome shotgun (WGS) entry which is preliminary data.</text>
</comment>
<proteinExistence type="predicted"/>
<dbReference type="EMBL" id="PQGA01000005">
    <property type="protein sequence ID" value="POR52231.1"/>
    <property type="molecule type" value="Genomic_DNA"/>
</dbReference>
<gene>
    <name evidence="1" type="ORF">B0G62_105199</name>
</gene>
<organism evidence="1 2">
    <name type="scientific">Paraburkholderia eburnea</name>
    <dbReference type="NCBI Taxonomy" id="1189126"/>
    <lineage>
        <taxon>Bacteria</taxon>
        <taxon>Pseudomonadati</taxon>
        <taxon>Pseudomonadota</taxon>
        <taxon>Betaproteobacteria</taxon>
        <taxon>Burkholderiales</taxon>
        <taxon>Burkholderiaceae</taxon>
        <taxon>Paraburkholderia</taxon>
    </lineage>
</organism>
<sequence>MMRLILCIGDKPETGGYIEHDSTSKPPTIAGSCVAFIGSKSFCNVCKNFGLIEKSGGPSRRRHGERELALDGDILRCQCANPPKMKATTQSTSCHNDGIERLGAVISAENVYPSDLPCVNTLFDEQVRIIVPTECQGYPYKIELPDGRVIKGCVSENGMLPRVNTGICGDVYYVDWGDEALTRH</sequence>
<dbReference type="RefSeq" id="WP_146055264.1">
    <property type="nucleotide sequence ID" value="NZ_PQGA01000005.1"/>
</dbReference>